<evidence type="ECO:0000256" key="1">
    <source>
        <dbReference type="ARBA" id="ARBA00004141"/>
    </source>
</evidence>
<keyword evidence="5" id="KW-0677">Repeat</keyword>
<evidence type="ECO:0000256" key="4">
    <source>
        <dbReference type="ARBA" id="ARBA00022692"/>
    </source>
</evidence>
<dbReference type="PROSITE" id="PS50920">
    <property type="entry name" value="SOLCAR"/>
    <property type="match status" value="4"/>
</dbReference>
<sequence length="480" mass="54585">MKSDTKNLIAGSLSGFTVRFLTQPLDVIKIRFQLQVEDIKPSGKSYYTGLLQAFIRIYKEEGVYGLWKGHVPAQFLSITFCGAQFGSFYAIENLLTNQINLSSSSGWVHDMIAGSVTGLIASTLSEPLDVMRTRLIAQGKNQVYSGFLCGMRHLIHEEGLFGLWRGLGPCLISVVPQTTVYFTVYEQLKRSHVLLKSKENIPMKHKSASLNNDVGHESSLETDHHLHQQLNWHFPLWAGGFSGLLAKTIVYPLDLAKKRLEIRGFEKARLTFGQLPKGFLCGMRHLIHEEGLFGLWRGLGPCLISVVPQTTVYFTVYEQLKRSHILLKSKENIPMKHKSASLNNDVGHESSLETDHHLHQQLNWHFPLWAGGFSGLLAKTIVYPLDLAKKRLEIRGFEKARLTFGQLPKGYTLSTYKNINLTQLNYNQFFASFYCLIDIFKEHGIYGLYKGWIPSALKATLTTGLMFWFFEQYSFLLSYY</sequence>
<keyword evidence="4 7" id="KW-0812">Transmembrane</keyword>
<evidence type="ECO:0000256" key="5">
    <source>
        <dbReference type="ARBA" id="ARBA00022737"/>
    </source>
</evidence>
<dbReference type="SUPFAM" id="SSF103506">
    <property type="entry name" value="Mitochondrial carrier"/>
    <property type="match status" value="2"/>
</dbReference>
<dbReference type="InterPro" id="IPR002067">
    <property type="entry name" value="MCP"/>
</dbReference>
<feature type="repeat" description="Solcar" evidence="7">
    <location>
        <begin position="230"/>
        <end position="323"/>
    </location>
</feature>
<reference evidence="9 10" key="1">
    <citation type="journal article" date="2019" name="PLoS Pathog.">
        <title>Genome sequence of the bovine parasite Schistosoma bovis Tanzania.</title>
        <authorList>
            <person name="Oey H."/>
            <person name="Zakrzewski M."/>
            <person name="Gobert G."/>
            <person name="Gravermann K."/>
            <person name="Stoye J."/>
            <person name="Jones M."/>
            <person name="Mcmanus D."/>
            <person name="Krause L."/>
        </authorList>
    </citation>
    <scope>NUCLEOTIDE SEQUENCE [LARGE SCALE GENOMIC DNA]</scope>
    <source>
        <strain evidence="9 10">TAN1997</strain>
    </source>
</reference>
<comment type="subcellular location">
    <subcellularLocation>
        <location evidence="1">Membrane</location>
        <topology evidence="1">Multi-pass membrane protein</topology>
    </subcellularLocation>
</comment>
<feature type="repeat" description="Solcar" evidence="7">
    <location>
        <begin position="105"/>
        <end position="191"/>
    </location>
</feature>
<dbReference type="GO" id="GO:0055085">
    <property type="term" value="P:transmembrane transport"/>
    <property type="evidence" value="ECO:0007669"/>
    <property type="project" value="InterPro"/>
</dbReference>
<comment type="similarity">
    <text evidence="2 8">Belongs to the mitochondrial carrier (TC 2.A.29) family.</text>
</comment>
<evidence type="ECO:0000256" key="3">
    <source>
        <dbReference type="ARBA" id="ARBA00022448"/>
    </source>
</evidence>
<dbReference type="PANTHER" id="PTHR24089">
    <property type="entry name" value="SOLUTE CARRIER FAMILY 25"/>
    <property type="match status" value="1"/>
</dbReference>
<dbReference type="Gene3D" id="1.50.40.10">
    <property type="entry name" value="Mitochondrial carrier domain"/>
    <property type="match status" value="2"/>
</dbReference>
<dbReference type="InterPro" id="IPR018108">
    <property type="entry name" value="MCP_transmembrane"/>
</dbReference>
<dbReference type="AlphaFoldDB" id="A0A430Q9U9"/>
<feature type="repeat" description="Solcar" evidence="7">
    <location>
        <begin position="2"/>
        <end position="94"/>
    </location>
</feature>
<dbReference type="PRINTS" id="PR00926">
    <property type="entry name" value="MITOCARRIER"/>
</dbReference>
<name>A0A430Q9U9_SCHBO</name>
<dbReference type="Proteomes" id="UP000290809">
    <property type="component" value="Unassembled WGS sequence"/>
</dbReference>
<organism evidence="9 10">
    <name type="scientific">Schistosoma bovis</name>
    <name type="common">Blood fluke</name>
    <dbReference type="NCBI Taxonomy" id="6184"/>
    <lineage>
        <taxon>Eukaryota</taxon>
        <taxon>Metazoa</taxon>
        <taxon>Spiralia</taxon>
        <taxon>Lophotrochozoa</taxon>
        <taxon>Platyhelminthes</taxon>
        <taxon>Trematoda</taxon>
        <taxon>Digenea</taxon>
        <taxon>Strigeidida</taxon>
        <taxon>Schistosomatoidea</taxon>
        <taxon>Schistosomatidae</taxon>
        <taxon>Schistosoma</taxon>
    </lineage>
</organism>
<dbReference type="InterPro" id="IPR023395">
    <property type="entry name" value="MCP_dom_sf"/>
</dbReference>
<evidence type="ECO:0000256" key="8">
    <source>
        <dbReference type="RuleBase" id="RU000488"/>
    </source>
</evidence>
<dbReference type="EMBL" id="QMKO01002185">
    <property type="protein sequence ID" value="RTG84416.1"/>
    <property type="molecule type" value="Genomic_DNA"/>
</dbReference>
<proteinExistence type="inferred from homology"/>
<protein>
    <submittedName>
        <fullName evidence="9">Solute carrier family 25 (Mitochondrial thiamine pyrophosphate transporter), member 19</fullName>
    </submittedName>
</protein>
<feature type="repeat" description="Solcar" evidence="7">
    <location>
        <begin position="362"/>
        <end position="476"/>
    </location>
</feature>
<evidence type="ECO:0000256" key="6">
    <source>
        <dbReference type="ARBA" id="ARBA00023136"/>
    </source>
</evidence>
<dbReference type="STRING" id="6184.A0A430Q9U9"/>
<evidence type="ECO:0000256" key="2">
    <source>
        <dbReference type="ARBA" id="ARBA00006375"/>
    </source>
</evidence>
<comment type="caution">
    <text evidence="9">The sequence shown here is derived from an EMBL/GenBank/DDBJ whole genome shotgun (WGS) entry which is preliminary data.</text>
</comment>
<evidence type="ECO:0000313" key="9">
    <source>
        <dbReference type="EMBL" id="RTG84416.1"/>
    </source>
</evidence>
<keyword evidence="10" id="KW-1185">Reference proteome</keyword>
<dbReference type="Pfam" id="PF00153">
    <property type="entry name" value="Mito_carr"/>
    <property type="match status" value="4"/>
</dbReference>
<keyword evidence="6 7" id="KW-0472">Membrane</keyword>
<keyword evidence="3 8" id="KW-0813">Transport</keyword>
<dbReference type="GO" id="GO:0016020">
    <property type="term" value="C:membrane"/>
    <property type="evidence" value="ECO:0007669"/>
    <property type="project" value="UniProtKB-SubCell"/>
</dbReference>
<evidence type="ECO:0000313" key="10">
    <source>
        <dbReference type="Proteomes" id="UP000290809"/>
    </source>
</evidence>
<accession>A0A430Q9U9</accession>
<evidence type="ECO:0000256" key="7">
    <source>
        <dbReference type="PROSITE-ProRule" id="PRU00282"/>
    </source>
</evidence>
<gene>
    <name evidence="9" type="ORF">DC041_0007343</name>
</gene>